<gene>
    <name evidence="2" type="primary">Cnig_chr_IV.g12308</name>
    <name evidence="2" type="ORF">B9Z55_012308</name>
</gene>
<dbReference type="InterPro" id="IPR012885">
    <property type="entry name" value="F-box_Sdz-33"/>
</dbReference>
<accession>A0A2G5TWM4</accession>
<dbReference type="EMBL" id="PDUG01000004">
    <property type="protein sequence ID" value="PIC31695.1"/>
    <property type="molecule type" value="Genomic_DNA"/>
</dbReference>
<keyword evidence="3" id="KW-1185">Reference proteome</keyword>
<dbReference type="Pfam" id="PF00646">
    <property type="entry name" value="F-box"/>
    <property type="match status" value="1"/>
</dbReference>
<evidence type="ECO:0000259" key="1">
    <source>
        <dbReference type="PROSITE" id="PS50181"/>
    </source>
</evidence>
<feature type="domain" description="F-box" evidence="1">
    <location>
        <begin position="27"/>
        <end position="72"/>
    </location>
</feature>
<reference evidence="3" key="1">
    <citation type="submission" date="2017-10" db="EMBL/GenBank/DDBJ databases">
        <title>Rapid genome shrinkage in a self-fertile nematode reveals novel sperm competition proteins.</title>
        <authorList>
            <person name="Yin D."/>
            <person name="Schwarz E.M."/>
            <person name="Thomas C.G."/>
            <person name="Felde R.L."/>
            <person name="Korf I.F."/>
            <person name="Cutter A.D."/>
            <person name="Schartner C.M."/>
            <person name="Ralston E.J."/>
            <person name="Meyer B.J."/>
            <person name="Haag E.S."/>
        </authorList>
    </citation>
    <scope>NUCLEOTIDE SEQUENCE [LARGE SCALE GENOMIC DNA]</scope>
    <source>
        <strain evidence="3">JU1422</strain>
    </source>
</reference>
<protein>
    <recommendedName>
        <fullName evidence="1">F-box domain-containing protein</fullName>
    </recommendedName>
</protein>
<organism evidence="2 3">
    <name type="scientific">Caenorhabditis nigoni</name>
    <dbReference type="NCBI Taxonomy" id="1611254"/>
    <lineage>
        <taxon>Eukaryota</taxon>
        <taxon>Metazoa</taxon>
        <taxon>Ecdysozoa</taxon>
        <taxon>Nematoda</taxon>
        <taxon>Chromadorea</taxon>
        <taxon>Rhabditida</taxon>
        <taxon>Rhabditina</taxon>
        <taxon>Rhabditomorpha</taxon>
        <taxon>Rhabditoidea</taxon>
        <taxon>Rhabditidae</taxon>
        <taxon>Peloderinae</taxon>
        <taxon>Caenorhabditis</taxon>
    </lineage>
</organism>
<dbReference type="PANTHER" id="PTHR21503:SF8">
    <property type="entry name" value="F-BOX ASSOCIATED DOMAIN-CONTAINING PROTEIN-RELATED"/>
    <property type="match status" value="1"/>
</dbReference>
<dbReference type="InterPro" id="IPR001810">
    <property type="entry name" value="F-box_dom"/>
</dbReference>
<sequence length="1150" mass="133205">MSSHAAEMTLLQHFGQQEVQNKPKKHQFPLLKLPRVLLFDCIQNLNIFEIILFSRLSKRAKSIAKRIRWDPLNIHLTSDKDPQIWLKHDTVQGLDWIIDYNNQKKSSVYPVFETLLKGPQAFHSLFLKDNGNVIEDVKQMMEHICEVFRSPISDIRIFEESFIEWIIQFQPTIQCVWIRKDVITSVETMERMLKNITMTEFFGLQPTEIDKKFQITEPIPSRSIAIYNSFWITLPSILNGSNSIIRLFDSNLTAKDINTILKEWQIGNKLQSLEYLEIQTPKIDTFARPDYNNEILKDLNLTVSVDNNGRPNTVNIDNDVWTYTLPQTQPVYNLIRNDGMIGSIFGTYEVFQCGHQWIICYHQTKELEGPIFESKLHGPSVNHYFILKDNGNVIEDSKQVVEHICEVFSSPISEITITETSLIEWLIKFQPTIQNVWINKHARISAESLNRIFKSLKVTNHFQLKSIPTDEEIKITERISCPYISIHNSHWFTVPLILNGNNSIIRLYDSNLTPKNINFILRQWQLGFKLQNLEYLEIETVTLLDIDSCIREIWKSFYRKANFGTDGRPTKVILFSLLSKRAKTITKLIHWSPSNIYLKTVDTFGIQFRCSMNPGRKWLIVYRKTKEPSGYLYQKTYLIGPRVFHLLVLKHCRTAIKDLGQMTEHVCEVFRSTIDGVDIGRESQIKWIIKFQPSIPYVFIPNDVVTSVETLHRVFKNLKVTDSFHLKSIAIDESVQYSEPIQCRSISISNSFWVTLPSILNGSNAIIRLRDSKLTPKDFNTLLKEWQMGSKLQKLELAEIELSTTLDLDRWDLEVLNDLDWTAGNVNDGRPTTVILFSLLSKRAKTIVKLIRWNPLNIRFITHGGPVIQLKCFINPGRTWMIAYENGEESSGYPYYTSILTGPKVVYRLTLIDHENATEDLKQMVEHICEVFRSPIGCIYIAEESLIEWIIKLQPTLRNVWIKKNVIISVETLDRILKNLKVTGCFHLDSIAVDENFQYTEPIPFRFIAINNAYWVSSSSILNGNNSIIRLSGSKLAPKDINTMLKEWQMGTKLRKLEFLEVRISTPLDIETFAAAFKDLDGTLSDGNDGRPNTVKMREDFIFTLPPANKVLNLTRTDGMIGSLFATSQVYGHERHTYIRTYFQVWSHQP</sequence>
<dbReference type="PANTHER" id="PTHR21503">
    <property type="entry name" value="F-BOX-CONTAINING HYPOTHETICAL PROTEIN C.ELEGANS"/>
    <property type="match status" value="1"/>
</dbReference>
<dbReference type="Proteomes" id="UP000230233">
    <property type="component" value="Chromosome IV"/>
</dbReference>
<dbReference type="Pfam" id="PF07735">
    <property type="entry name" value="FBA_2"/>
    <property type="match status" value="4"/>
</dbReference>
<dbReference type="PROSITE" id="PS50181">
    <property type="entry name" value="FBOX"/>
    <property type="match status" value="1"/>
</dbReference>
<proteinExistence type="predicted"/>
<name>A0A2G5TWM4_9PELO</name>
<dbReference type="AlphaFoldDB" id="A0A2G5TWM4"/>
<evidence type="ECO:0000313" key="2">
    <source>
        <dbReference type="EMBL" id="PIC31695.1"/>
    </source>
</evidence>
<evidence type="ECO:0000313" key="3">
    <source>
        <dbReference type="Proteomes" id="UP000230233"/>
    </source>
</evidence>
<comment type="caution">
    <text evidence="2">The sequence shown here is derived from an EMBL/GenBank/DDBJ whole genome shotgun (WGS) entry which is preliminary data.</text>
</comment>